<evidence type="ECO:0000256" key="2">
    <source>
        <dbReference type="SAM" id="MobiDB-lite"/>
    </source>
</evidence>
<dbReference type="InterPro" id="IPR007573">
    <property type="entry name" value="QWRF"/>
</dbReference>
<reference evidence="3" key="1">
    <citation type="journal article" date="2021" name="J. Hered.">
        <title>Genome Assembly of Salicaceae Populus deltoides (Eastern Cottonwood) I-69 Based on Nanopore Sequencing and Hi-C Technologies.</title>
        <authorList>
            <person name="Bai S."/>
            <person name="Wu H."/>
            <person name="Zhang J."/>
            <person name="Pan Z."/>
            <person name="Zhao W."/>
            <person name="Li Z."/>
            <person name="Tong C."/>
        </authorList>
    </citation>
    <scope>NUCLEOTIDE SEQUENCE</scope>
    <source>
        <tissue evidence="3">Leaf</tissue>
    </source>
</reference>
<feature type="region of interest" description="Disordered" evidence="2">
    <location>
        <begin position="1"/>
        <end position="195"/>
    </location>
</feature>
<evidence type="ECO:0000256" key="1">
    <source>
        <dbReference type="ARBA" id="ARBA00010016"/>
    </source>
</evidence>
<dbReference type="Pfam" id="PF04484">
    <property type="entry name" value="QWRF"/>
    <property type="match status" value="1"/>
</dbReference>
<dbReference type="EMBL" id="JACEGQ020000013">
    <property type="protein sequence ID" value="KAH8490480.1"/>
    <property type="molecule type" value="Genomic_DNA"/>
</dbReference>
<feature type="compositionally biased region" description="Polar residues" evidence="2">
    <location>
        <begin position="120"/>
        <end position="135"/>
    </location>
</feature>
<feature type="region of interest" description="Disordered" evidence="2">
    <location>
        <begin position="310"/>
        <end position="329"/>
    </location>
</feature>
<evidence type="ECO:0008006" key="5">
    <source>
        <dbReference type="Google" id="ProtNLM"/>
    </source>
</evidence>
<dbReference type="AlphaFoldDB" id="A0A8T2XBT8"/>
<feature type="region of interest" description="Disordered" evidence="2">
    <location>
        <begin position="230"/>
        <end position="257"/>
    </location>
</feature>
<dbReference type="PANTHER" id="PTHR31807:SF31">
    <property type="entry name" value="QWRF MOTIF PROTEIN (DUF566)-RELATED"/>
    <property type="match status" value="1"/>
</dbReference>
<proteinExistence type="inferred from homology"/>
<organism evidence="3 4">
    <name type="scientific">Populus deltoides</name>
    <name type="common">Eastern poplar</name>
    <name type="synonym">Eastern cottonwood</name>
    <dbReference type="NCBI Taxonomy" id="3696"/>
    <lineage>
        <taxon>Eukaryota</taxon>
        <taxon>Viridiplantae</taxon>
        <taxon>Streptophyta</taxon>
        <taxon>Embryophyta</taxon>
        <taxon>Tracheophyta</taxon>
        <taxon>Spermatophyta</taxon>
        <taxon>Magnoliopsida</taxon>
        <taxon>eudicotyledons</taxon>
        <taxon>Gunneridae</taxon>
        <taxon>Pentapetalae</taxon>
        <taxon>rosids</taxon>
        <taxon>fabids</taxon>
        <taxon>Malpighiales</taxon>
        <taxon>Salicaceae</taxon>
        <taxon>Saliceae</taxon>
        <taxon>Populus</taxon>
    </lineage>
</organism>
<protein>
    <recommendedName>
        <fullName evidence="5">QWRF motif-containing protein 3</fullName>
    </recommendedName>
</protein>
<feature type="compositionally biased region" description="Basic and acidic residues" evidence="2">
    <location>
        <begin position="105"/>
        <end position="119"/>
    </location>
</feature>
<feature type="compositionally biased region" description="Basic and acidic residues" evidence="2">
    <location>
        <begin position="140"/>
        <end position="154"/>
    </location>
</feature>
<dbReference type="GO" id="GO:0008017">
    <property type="term" value="F:microtubule binding"/>
    <property type="evidence" value="ECO:0007669"/>
    <property type="project" value="TreeGrafter"/>
</dbReference>
<dbReference type="Proteomes" id="UP000807159">
    <property type="component" value="Chromosome 13"/>
</dbReference>
<keyword evidence="4" id="KW-1185">Reference proteome</keyword>
<feature type="compositionally biased region" description="Low complexity" evidence="2">
    <location>
        <begin position="80"/>
        <end position="91"/>
    </location>
</feature>
<dbReference type="GO" id="GO:0051225">
    <property type="term" value="P:spindle assembly"/>
    <property type="evidence" value="ECO:0007669"/>
    <property type="project" value="TreeGrafter"/>
</dbReference>
<evidence type="ECO:0000313" key="4">
    <source>
        <dbReference type="Proteomes" id="UP000807159"/>
    </source>
</evidence>
<name>A0A8T2XBT8_POPDE</name>
<gene>
    <name evidence="3" type="ORF">H0E87_022857</name>
</gene>
<feature type="compositionally biased region" description="Polar residues" evidence="2">
    <location>
        <begin position="30"/>
        <end position="49"/>
    </location>
</feature>
<dbReference type="PANTHER" id="PTHR31807">
    <property type="entry name" value="AUGMIN FAMILY MEMBER"/>
    <property type="match status" value="1"/>
</dbReference>
<accession>A0A8T2XBT8</accession>
<sequence>MKNTENEPFLLSSDQSLKPRRPKSREVSSRFLSPTSPSHNNGTPSPNQGSSSSPLRPKPSSDGRKHRSLDDPGFIRGLWPSSSPSQSSNNQKNQGTLADHLGNARLKDLLDHKKDEKPTKSSSVFSLGRQRSTGTVFGRVENDKEKESTKENHRPILGGSARYTGKFHFPGKSSSSSSSSSSNSSSNNNHVYVPGRLSVDENALYKNSKEVGASRRNSDIFEDNLESEISECSDKHSGNDLFSPTLGRSSRKSGVEVSSKYMNDIPTRPRRWTTDANAQTAVSLESSPKMKKLTMKNVIKRANSLTGYGSATSQWALSPGRSGSPPMSVESKEKLMSFSNLKPPSNPSRTKGVEKLLNMGLDLFKGKKSLSSSSLLSGSGNVENIHKLRMLHNRLMQWRYANVRAATVNLNINKQVENNLLWVLDSLSKLRLSVAQRRLKLQKEKLKMKLDFVLHSQIKLLEAWGDMERQHLSSVSKTKECLHSVVCRVPLIEGAEVDPQSASIALRHASDLSASIKSALSSFSPSAEQSVALLSQLAEVVAQEKLLVEECLELLQTVSALQIQEKSLKCYIIQFNSKQQQLQQQEQQSQLQETPS</sequence>
<comment type="caution">
    <text evidence="3">The sequence shown here is derived from an EMBL/GenBank/DDBJ whole genome shotgun (WGS) entry which is preliminary data.</text>
</comment>
<feature type="compositionally biased region" description="Low complexity" evidence="2">
    <location>
        <begin position="50"/>
        <end position="60"/>
    </location>
</feature>
<comment type="similarity">
    <text evidence="1">Belongs to the QWRF family.</text>
</comment>
<dbReference type="GO" id="GO:0005880">
    <property type="term" value="C:nuclear microtubule"/>
    <property type="evidence" value="ECO:0007669"/>
    <property type="project" value="TreeGrafter"/>
</dbReference>
<evidence type="ECO:0000313" key="3">
    <source>
        <dbReference type="EMBL" id="KAH8490480.1"/>
    </source>
</evidence>
<dbReference type="GO" id="GO:0005737">
    <property type="term" value="C:cytoplasm"/>
    <property type="evidence" value="ECO:0007669"/>
    <property type="project" value="TreeGrafter"/>
</dbReference>
<feature type="compositionally biased region" description="Low complexity" evidence="2">
    <location>
        <begin position="173"/>
        <end position="189"/>
    </location>
</feature>